<gene>
    <name evidence="3" type="ORF">PV04_01949</name>
</gene>
<feature type="compositionally biased region" description="Polar residues" evidence="1">
    <location>
        <begin position="104"/>
        <end position="117"/>
    </location>
</feature>
<evidence type="ECO:0000313" key="3">
    <source>
        <dbReference type="EMBL" id="KIW73864.1"/>
    </source>
</evidence>
<dbReference type="Proteomes" id="UP000054266">
    <property type="component" value="Unassembled WGS sequence"/>
</dbReference>
<keyword evidence="2" id="KW-0732">Signal</keyword>
<protein>
    <submittedName>
        <fullName evidence="3">Uncharacterized protein</fullName>
    </submittedName>
</protein>
<evidence type="ECO:0000256" key="1">
    <source>
        <dbReference type="SAM" id="MobiDB-lite"/>
    </source>
</evidence>
<dbReference type="EMBL" id="KN846956">
    <property type="protein sequence ID" value="KIW73864.1"/>
    <property type="molecule type" value="Genomic_DNA"/>
</dbReference>
<keyword evidence="4" id="KW-1185">Reference proteome</keyword>
<name>A0A0D2GN92_9EURO</name>
<feature type="chain" id="PRO_5002258753" evidence="2">
    <location>
        <begin position="22"/>
        <end position="388"/>
    </location>
</feature>
<evidence type="ECO:0000256" key="2">
    <source>
        <dbReference type="SAM" id="SignalP"/>
    </source>
</evidence>
<evidence type="ECO:0000313" key="4">
    <source>
        <dbReference type="Proteomes" id="UP000054266"/>
    </source>
</evidence>
<organism evidence="3 4">
    <name type="scientific">Phialophora macrospora</name>
    <dbReference type="NCBI Taxonomy" id="1851006"/>
    <lineage>
        <taxon>Eukaryota</taxon>
        <taxon>Fungi</taxon>
        <taxon>Dikarya</taxon>
        <taxon>Ascomycota</taxon>
        <taxon>Pezizomycotina</taxon>
        <taxon>Eurotiomycetes</taxon>
        <taxon>Chaetothyriomycetidae</taxon>
        <taxon>Chaetothyriales</taxon>
        <taxon>Herpotrichiellaceae</taxon>
        <taxon>Phialophora</taxon>
    </lineage>
</organism>
<sequence>MITGPVRVIAAFLVLATSALAAEAANSSQTVIPNAAGDAAIDPAKVNRYKSLLGTFNADDKFNEAFKWTDILDEYRPLNADCSAQCLTCAPGCNPSCCARGSPPTTETGSDSDNPVSTDRVISRPRIPWPPGLPPRGRPLPPLSCPCHCEADCPRNVQTVCCFTPGSRSDRPPTNSLRTQQAPLGGIENDAQNSLLDQIQPFNSPRNRNWGPPHIPLACPCFCEPTCPPYIQTVCCTTPGSGRGGDRRGQQQYEIVKAPKTHDTLAMITESARAGPVSVLAAVNLTVFDSFVTFNLVQCLGRTDEIIYNADAKTFEIILTTVVGPEGKETALAQTFVVIDGSRLLEEEQILLGSGFLSRAGSVKIDQEFLTPLQDGLPVLTGIQAAEE</sequence>
<dbReference type="HOGENOM" id="CLU_027505_0_0_1"/>
<proteinExistence type="predicted"/>
<feature type="signal peptide" evidence="2">
    <location>
        <begin position="1"/>
        <end position="21"/>
    </location>
</feature>
<dbReference type="STRING" id="5601.A0A0D2GN92"/>
<feature type="region of interest" description="Disordered" evidence="1">
    <location>
        <begin position="104"/>
        <end position="135"/>
    </location>
</feature>
<reference evidence="3 4" key="1">
    <citation type="submission" date="2015-01" db="EMBL/GenBank/DDBJ databases">
        <title>The Genome Sequence of Capronia semiimmersa CBS27337.</title>
        <authorList>
            <consortium name="The Broad Institute Genomics Platform"/>
            <person name="Cuomo C."/>
            <person name="de Hoog S."/>
            <person name="Gorbushina A."/>
            <person name="Stielow B."/>
            <person name="Teixiera M."/>
            <person name="Abouelleil A."/>
            <person name="Chapman S.B."/>
            <person name="Priest M."/>
            <person name="Young S.K."/>
            <person name="Wortman J."/>
            <person name="Nusbaum C."/>
            <person name="Birren B."/>
        </authorList>
    </citation>
    <scope>NUCLEOTIDE SEQUENCE [LARGE SCALE GENOMIC DNA]</scope>
    <source>
        <strain evidence="3 4">CBS 27337</strain>
    </source>
</reference>
<dbReference type="AlphaFoldDB" id="A0A0D2GN92"/>
<accession>A0A0D2GN92</accession>